<reference evidence="2" key="1">
    <citation type="submission" date="2023-10" db="EMBL/GenBank/DDBJ databases">
        <title>Genome assembly of Pristionchus species.</title>
        <authorList>
            <person name="Yoshida K."/>
            <person name="Sommer R.J."/>
        </authorList>
    </citation>
    <scope>NUCLEOTIDE SEQUENCE</scope>
    <source>
        <strain evidence="2">RS0144</strain>
    </source>
</reference>
<feature type="non-terminal residue" evidence="2">
    <location>
        <position position="125"/>
    </location>
</feature>
<feature type="compositionally biased region" description="Low complexity" evidence="1">
    <location>
        <begin position="63"/>
        <end position="76"/>
    </location>
</feature>
<proteinExistence type="predicted"/>
<evidence type="ECO:0000313" key="2">
    <source>
        <dbReference type="EMBL" id="GMS84079.1"/>
    </source>
</evidence>
<name>A0AAV5SMD7_9BILA</name>
<dbReference type="AlphaFoldDB" id="A0AAV5SMD7"/>
<organism evidence="2 3">
    <name type="scientific">Pristionchus entomophagus</name>
    <dbReference type="NCBI Taxonomy" id="358040"/>
    <lineage>
        <taxon>Eukaryota</taxon>
        <taxon>Metazoa</taxon>
        <taxon>Ecdysozoa</taxon>
        <taxon>Nematoda</taxon>
        <taxon>Chromadorea</taxon>
        <taxon>Rhabditida</taxon>
        <taxon>Rhabditina</taxon>
        <taxon>Diplogasteromorpha</taxon>
        <taxon>Diplogasteroidea</taxon>
        <taxon>Neodiplogasteridae</taxon>
        <taxon>Pristionchus</taxon>
    </lineage>
</organism>
<evidence type="ECO:0000313" key="3">
    <source>
        <dbReference type="Proteomes" id="UP001432027"/>
    </source>
</evidence>
<accession>A0AAV5SMD7</accession>
<feature type="region of interest" description="Disordered" evidence="1">
    <location>
        <begin position="48"/>
        <end position="125"/>
    </location>
</feature>
<sequence length="125" mass="13503">PSFSSSSSFHSPVDSSSRVVECTGIMNNLFGTIVTYVDKLKQQYNQYSSPDQLKTQPSGIPLAVAVPSGPSSSSASNDQQYQTVPEIKDDSGKKAKTAKAPPEDDGQYINCAEMSQEELKKHLSK</sequence>
<evidence type="ECO:0000256" key="1">
    <source>
        <dbReference type="SAM" id="MobiDB-lite"/>
    </source>
</evidence>
<protein>
    <submittedName>
        <fullName evidence="2">Uncharacterized protein</fullName>
    </submittedName>
</protein>
<comment type="caution">
    <text evidence="2">The sequence shown here is derived from an EMBL/GenBank/DDBJ whole genome shotgun (WGS) entry which is preliminary data.</text>
</comment>
<feature type="compositionally biased region" description="Polar residues" evidence="1">
    <location>
        <begin position="48"/>
        <end position="58"/>
    </location>
</feature>
<dbReference type="EMBL" id="BTSX01000002">
    <property type="protein sequence ID" value="GMS84079.1"/>
    <property type="molecule type" value="Genomic_DNA"/>
</dbReference>
<gene>
    <name evidence="2" type="ORF">PENTCL1PPCAC_6254</name>
</gene>
<keyword evidence="3" id="KW-1185">Reference proteome</keyword>
<dbReference type="Proteomes" id="UP001432027">
    <property type="component" value="Unassembled WGS sequence"/>
</dbReference>
<feature type="non-terminal residue" evidence="2">
    <location>
        <position position="1"/>
    </location>
</feature>